<keyword evidence="3" id="KW-1185">Reference proteome</keyword>
<dbReference type="Proteomes" id="UP000186817">
    <property type="component" value="Unassembled WGS sequence"/>
</dbReference>
<dbReference type="Pfam" id="PF13475">
    <property type="entry name" value="DUF4116"/>
    <property type="match status" value="2"/>
</dbReference>
<evidence type="ECO:0000313" key="3">
    <source>
        <dbReference type="Proteomes" id="UP000186817"/>
    </source>
</evidence>
<evidence type="ECO:0000259" key="1">
    <source>
        <dbReference type="PROSITE" id="PS50053"/>
    </source>
</evidence>
<feature type="domain" description="Ubiquitin-like" evidence="1">
    <location>
        <begin position="92"/>
        <end position="153"/>
    </location>
</feature>
<dbReference type="OrthoDB" id="431641at2759"/>
<protein>
    <recommendedName>
        <fullName evidence="1">Ubiquitin-like domain-containing protein</fullName>
    </recommendedName>
</protein>
<organism evidence="2 3">
    <name type="scientific">Symbiodinium microadriaticum</name>
    <name type="common">Dinoflagellate</name>
    <name type="synonym">Zooxanthella microadriatica</name>
    <dbReference type="NCBI Taxonomy" id="2951"/>
    <lineage>
        <taxon>Eukaryota</taxon>
        <taxon>Sar</taxon>
        <taxon>Alveolata</taxon>
        <taxon>Dinophyceae</taxon>
        <taxon>Suessiales</taxon>
        <taxon>Symbiodiniaceae</taxon>
        <taxon>Symbiodinium</taxon>
    </lineage>
</organism>
<gene>
    <name evidence="2" type="ORF">AK812_SmicGene14951</name>
</gene>
<dbReference type="EMBL" id="LSRX01000270">
    <property type="protein sequence ID" value="OLQ02203.1"/>
    <property type="molecule type" value="Genomic_DNA"/>
</dbReference>
<dbReference type="SUPFAM" id="SSF54236">
    <property type="entry name" value="Ubiquitin-like"/>
    <property type="match status" value="1"/>
</dbReference>
<proteinExistence type="predicted"/>
<dbReference type="InterPro" id="IPR025197">
    <property type="entry name" value="DUF4116"/>
</dbReference>
<dbReference type="AlphaFoldDB" id="A0A1Q9E478"/>
<dbReference type="InterPro" id="IPR000626">
    <property type="entry name" value="Ubiquitin-like_dom"/>
</dbReference>
<dbReference type="InterPro" id="IPR029071">
    <property type="entry name" value="Ubiquitin-like_domsf"/>
</dbReference>
<name>A0A1Q9E478_SYMMI</name>
<accession>A0A1Q9E478</accession>
<dbReference type="PROSITE" id="PS50053">
    <property type="entry name" value="UBIQUITIN_2"/>
    <property type="match status" value="1"/>
</dbReference>
<reference evidence="2 3" key="1">
    <citation type="submission" date="2016-02" db="EMBL/GenBank/DDBJ databases">
        <title>Genome analysis of coral dinoflagellate symbionts highlights evolutionary adaptations to a symbiotic lifestyle.</title>
        <authorList>
            <person name="Aranda M."/>
            <person name="Li Y."/>
            <person name="Liew Y.J."/>
            <person name="Baumgarten S."/>
            <person name="Simakov O."/>
            <person name="Wilson M."/>
            <person name="Piel J."/>
            <person name="Ashoor H."/>
            <person name="Bougouffa S."/>
            <person name="Bajic V.B."/>
            <person name="Ryu T."/>
            <person name="Ravasi T."/>
            <person name="Bayer T."/>
            <person name="Micklem G."/>
            <person name="Kim H."/>
            <person name="Bhak J."/>
            <person name="Lajeunesse T.C."/>
            <person name="Voolstra C.R."/>
        </authorList>
    </citation>
    <scope>NUCLEOTIDE SEQUENCE [LARGE SCALE GENOMIC DNA]</scope>
    <source>
        <strain evidence="2 3">CCMP2467</strain>
    </source>
</reference>
<comment type="caution">
    <text evidence="2">The sequence shown here is derived from an EMBL/GenBank/DDBJ whole genome shotgun (WGS) entry which is preliminary data.</text>
</comment>
<evidence type="ECO:0000313" key="2">
    <source>
        <dbReference type="EMBL" id="OLQ02203.1"/>
    </source>
</evidence>
<sequence>MQQYCPGIWRDGGSVTGACEASNAAGDGFPTKRDPVRKGKQISARILEFNEEADRFYLTMRSGDLSRPPRIKKSEENHDPESLRLVASEEWLDAEVRILRGLSSRVVTELDMDRRSFVFDVMMAIKRETGLHWRRQRLLYDQQPLGEDQRLGEVVDGPEAEVALVHVDHQKLEPISDRDKLQVMLTFDGEALAYATEELRRDRDLALAAVRQNGKALRHVRGALLGDEEVVELAMASDPFALARAGKAARKNQKLAAKALNADPDMIRFLHPDLLKNEAFLMPHVAKNGLLLKYVRLRSAKMASAAVEQNPLALEFCKKHHITETMVMTAVGQNGLALRFVPAQFAVRQVVLAAVCQDPRAVRYVGDKALMLDAVREYPHALKFAWSKFLADADVVSAAFEKDKTSLRYATKPAVLELISRYPHEVLGIFTFGVFVNVTPSWGGGDPVFALLPKSEFSADFGSDPEKAIRGGKIKVRKLGLNDRGELRVTMKM</sequence>